<dbReference type="PROSITE" id="PS51094">
    <property type="entry name" value="PTS_EIIA_TYPE_2"/>
    <property type="match status" value="1"/>
</dbReference>
<evidence type="ECO:0000256" key="6">
    <source>
        <dbReference type="ARBA" id="ARBA00022679"/>
    </source>
</evidence>
<name>A0A162MTH9_9FIRM</name>
<dbReference type="PANTHER" id="PTHR30181">
    <property type="entry name" value="MANNITOL PERMEASE IIC COMPONENT"/>
    <property type="match status" value="1"/>
</dbReference>
<dbReference type="Gene3D" id="3.40.930.10">
    <property type="entry name" value="Mannitol-specific EII, Chain A"/>
    <property type="match status" value="1"/>
</dbReference>
<dbReference type="STRING" id="520767.ATZ99_05820"/>
<dbReference type="PANTHER" id="PTHR30181:SF2">
    <property type="entry name" value="PTS SYSTEM MANNITOL-SPECIFIC EIICBA COMPONENT"/>
    <property type="match status" value="1"/>
</dbReference>
<comment type="function">
    <text evidence="1">The phosphoenolpyruvate-dependent sugar phosphotransferase system (sugar PTS), a major carbohydrate active transport system, catalyzes the phosphorylation of incoming sugar substrates concomitantly with their translocation across the cell membrane. The enzyme II CmtAB PTS system is involved in D-mannitol transport.</text>
</comment>
<organism evidence="13 14">
    <name type="scientific">Thermovenabulum gondwanense</name>
    <dbReference type="NCBI Taxonomy" id="520767"/>
    <lineage>
        <taxon>Bacteria</taxon>
        <taxon>Bacillati</taxon>
        <taxon>Bacillota</taxon>
        <taxon>Clostridia</taxon>
        <taxon>Thermosediminibacterales</taxon>
        <taxon>Thermosediminibacteraceae</taxon>
        <taxon>Thermovenabulum</taxon>
    </lineage>
</organism>
<protein>
    <recommendedName>
        <fullName evidence="2">Mannitol-specific phosphotransferase enzyme IIA component</fullName>
    </recommendedName>
    <alternativeName>
        <fullName evidence="10">EIIA</fullName>
    </alternativeName>
    <alternativeName>
        <fullName evidence="11">EIII</fullName>
    </alternativeName>
    <alternativeName>
        <fullName evidence="9">PTS system mannitol-specific EIIA component</fullName>
    </alternativeName>
</protein>
<keyword evidence="14" id="KW-1185">Reference proteome</keyword>
<evidence type="ECO:0000256" key="2">
    <source>
        <dbReference type="ARBA" id="ARBA00014783"/>
    </source>
</evidence>
<dbReference type="InterPro" id="IPR002178">
    <property type="entry name" value="PTS_EIIA_type-2_dom"/>
</dbReference>
<evidence type="ECO:0000256" key="11">
    <source>
        <dbReference type="ARBA" id="ARBA00030962"/>
    </source>
</evidence>
<dbReference type="SUPFAM" id="SSF55804">
    <property type="entry name" value="Phoshotransferase/anion transport protein"/>
    <property type="match status" value="1"/>
</dbReference>
<feature type="domain" description="PTS EIIA type-2" evidence="12">
    <location>
        <begin position="17"/>
        <end position="157"/>
    </location>
</feature>
<evidence type="ECO:0000259" key="12">
    <source>
        <dbReference type="PROSITE" id="PS51094"/>
    </source>
</evidence>
<dbReference type="Proteomes" id="UP000075737">
    <property type="component" value="Unassembled WGS sequence"/>
</dbReference>
<evidence type="ECO:0000313" key="14">
    <source>
        <dbReference type="Proteomes" id="UP000075737"/>
    </source>
</evidence>
<keyword evidence="6 13" id="KW-0808">Transferase</keyword>
<dbReference type="EMBL" id="LOHZ01000022">
    <property type="protein sequence ID" value="KYO67296.1"/>
    <property type="molecule type" value="Genomic_DNA"/>
</dbReference>
<dbReference type="Pfam" id="PF00359">
    <property type="entry name" value="PTS_EIIA_2"/>
    <property type="match status" value="1"/>
</dbReference>
<evidence type="ECO:0000256" key="5">
    <source>
        <dbReference type="ARBA" id="ARBA00022597"/>
    </source>
</evidence>
<dbReference type="GO" id="GO:0016301">
    <property type="term" value="F:kinase activity"/>
    <property type="evidence" value="ECO:0007669"/>
    <property type="project" value="UniProtKB-KW"/>
</dbReference>
<evidence type="ECO:0000256" key="1">
    <source>
        <dbReference type="ARBA" id="ARBA00002434"/>
    </source>
</evidence>
<dbReference type="CDD" id="cd00211">
    <property type="entry name" value="PTS_IIA_fru"/>
    <property type="match status" value="1"/>
</dbReference>
<gene>
    <name evidence="13" type="primary">mtlF</name>
    <name evidence="13" type="ORF">ATZ99_05820</name>
</gene>
<comment type="caution">
    <text evidence="13">The sequence shown here is derived from an EMBL/GenBank/DDBJ whole genome shotgun (WGS) entry which is preliminary data.</text>
</comment>
<dbReference type="PROSITE" id="PS00372">
    <property type="entry name" value="PTS_EIIA_TYPE_2_HIS"/>
    <property type="match status" value="1"/>
</dbReference>
<keyword evidence="4" id="KW-0597">Phosphoprotein</keyword>
<dbReference type="GO" id="GO:0009401">
    <property type="term" value="P:phosphoenolpyruvate-dependent sugar phosphotransferase system"/>
    <property type="evidence" value="ECO:0007669"/>
    <property type="project" value="UniProtKB-KW"/>
</dbReference>
<sequence length="158" mass="17824">MVFGFLKKNNTQNKNGEIIKESMIVVDAKVRDKFEAIKMAGEILVKEGYVEPEYIDAMFERERMLSTYIGNFIAIPHGVGESKKYIKKTGLSVIHVSDGVDFGDNNIVYLVIGIAALGDEHLNILANIATLFENEEKVKKLIQNPSRKEIFDFLNGRI</sequence>
<evidence type="ECO:0000256" key="8">
    <source>
        <dbReference type="ARBA" id="ARBA00022777"/>
    </source>
</evidence>
<evidence type="ECO:0000256" key="10">
    <source>
        <dbReference type="ARBA" id="ARBA00030956"/>
    </source>
</evidence>
<dbReference type="GO" id="GO:0005886">
    <property type="term" value="C:plasma membrane"/>
    <property type="evidence" value="ECO:0007669"/>
    <property type="project" value="TreeGrafter"/>
</dbReference>
<evidence type="ECO:0000313" key="13">
    <source>
        <dbReference type="EMBL" id="KYO67296.1"/>
    </source>
</evidence>
<dbReference type="GO" id="GO:0090563">
    <property type="term" value="F:protein-phosphocysteine-sugar phosphotransferase activity"/>
    <property type="evidence" value="ECO:0007669"/>
    <property type="project" value="TreeGrafter"/>
</dbReference>
<evidence type="ECO:0000256" key="3">
    <source>
        <dbReference type="ARBA" id="ARBA00022448"/>
    </source>
</evidence>
<reference evidence="13 14" key="1">
    <citation type="submission" date="2015-12" db="EMBL/GenBank/DDBJ databases">
        <title>Draft genome of Thermovenabulum gondwanense isolated from a red thermophilic microbial mat colonisisng an outflow channel of a bore well.</title>
        <authorList>
            <person name="Patel B.K."/>
        </authorList>
    </citation>
    <scope>NUCLEOTIDE SEQUENCE [LARGE SCALE GENOMIC DNA]</scope>
    <source>
        <strain evidence="13 14">R270</strain>
    </source>
</reference>
<evidence type="ECO:0000256" key="7">
    <source>
        <dbReference type="ARBA" id="ARBA00022683"/>
    </source>
</evidence>
<keyword evidence="7" id="KW-0598">Phosphotransferase system</keyword>
<dbReference type="InterPro" id="IPR016152">
    <property type="entry name" value="PTrfase/Anion_transptr"/>
</dbReference>
<dbReference type="RefSeq" id="WP_083947319.1">
    <property type="nucleotide sequence ID" value="NZ_LOHZ01000022.1"/>
</dbReference>
<keyword evidence="8" id="KW-0418">Kinase</keyword>
<dbReference type="InterPro" id="IPR050893">
    <property type="entry name" value="Sugar_PTS"/>
</dbReference>
<keyword evidence="3" id="KW-0813">Transport</keyword>
<evidence type="ECO:0000256" key="4">
    <source>
        <dbReference type="ARBA" id="ARBA00022553"/>
    </source>
</evidence>
<evidence type="ECO:0000256" key="9">
    <source>
        <dbReference type="ARBA" id="ARBA00029908"/>
    </source>
</evidence>
<keyword evidence="5" id="KW-0762">Sugar transport</keyword>
<dbReference type="AlphaFoldDB" id="A0A162MTH9"/>
<proteinExistence type="predicted"/>
<accession>A0A162MTH9</accession>